<reference evidence="1 2" key="1">
    <citation type="submission" date="2021-06" db="EMBL/GenBank/DDBJ databases">
        <authorList>
            <person name="Kallberg Y."/>
            <person name="Tangrot J."/>
            <person name="Rosling A."/>
        </authorList>
    </citation>
    <scope>NUCLEOTIDE SEQUENCE [LARGE SCALE GENOMIC DNA]</scope>
    <source>
        <strain evidence="1 2">120-4 pot B 10/14</strain>
    </source>
</reference>
<organism evidence="1 2">
    <name type="scientific">Gigaspora margarita</name>
    <dbReference type="NCBI Taxonomy" id="4874"/>
    <lineage>
        <taxon>Eukaryota</taxon>
        <taxon>Fungi</taxon>
        <taxon>Fungi incertae sedis</taxon>
        <taxon>Mucoromycota</taxon>
        <taxon>Glomeromycotina</taxon>
        <taxon>Glomeromycetes</taxon>
        <taxon>Diversisporales</taxon>
        <taxon>Gigasporaceae</taxon>
        <taxon>Gigaspora</taxon>
    </lineage>
</organism>
<proteinExistence type="predicted"/>
<dbReference type="Proteomes" id="UP000789901">
    <property type="component" value="Unassembled WGS sequence"/>
</dbReference>
<dbReference type="EMBL" id="CAJVQB010164171">
    <property type="protein sequence ID" value="CAG8856818.1"/>
    <property type="molecule type" value="Genomic_DNA"/>
</dbReference>
<protein>
    <submittedName>
        <fullName evidence="1">42793_t:CDS:1</fullName>
    </submittedName>
</protein>
<feature type="non-terminal residue" evidence="1">
    <location>
        <position position="1"/>
    </location>
</feature>
<evidence type="ECO:0000313" key="2">
    <source>
        <dbReference type="Proteomes" id="UP000789901"/>
    </source>
</evidence>
<keyword evidence="2" id="KW-1185">Reference proteome</keyword>
<sequence length="109" mass="12692">TENEIINREVITSYYIFGKALKDKYDYYKKNNPKHTAQALVNKEVKSQLSNFVSDDLLRKKKERAQKIYKLFTEIGVDKIQHVKSITASSILKLSQDEIDAILVHFSQK</sequence>
<comment type="caution">
    <text evidence="1">The sequence shown here is derived from an EMBL/GenBank/DDBJ whole genome shotgun (WGS) entry which is preliminary data.</text>
</comment>
<evidence type="ECO:0000313" key="1">
    <source>
        <dbReference type="EMBL" id="CAG8856818.1"/>
    </source>
</evidence>
<accession>A0ABN7XNC3</accession>
<name>A0ABN7XNC3_GIGMA</name>
<gene>
    <name evidence="1" type="ORF">GMARGA_LOCUS45639</name>
</gene>